<reference evidence="1" key="1">
    <citation type="submission" date="2019-08" db="EMBL/GenBank/DDBJ databases">
        <authorList>
            <person name="Kucharzyk K."/>
            <person name="Murdoch R.W."/>
            <person name="Higgins S."/>
            <person name="Loffler F."/>
        </authorList>
    </citation>
    <scope>NUCLEOTIDE SEQUENCE</scope>
</reference>
<accession>A0A645AJB3</accession>
<dbReference type="AlphaFoldDB" id="A0A645AJB3"/>
<organism evidence="1">
    <name type="scientific">bioreactor metagenome</name>
    <dbReference type="NCBI Taxonomy" id="1076179"/>
    <lineage>
        <taxon>unclassified sequences</taxon>
        <taxon>metagenomes</taxon>
        <taxon>ecological metagenomes</taxon>
    </lineage>
</organism>
<dbReference type="EMBL" id="VSSQ01014139">
    <property type="protein sequence ID" value="MPM53026.1"/>
    <property type="molecule type" value="Genomic_DNA"/>
</dbReference>
<protein>
    <submittedName>
        <fullName evidence="1">Uncharacterized protein</fullName>
    </submittedName>
</protein>
<proteinExistence type="predicted"/>
<evidence type="ECO:0000313" key="1">
    <source>
        <dbReference type="EMBL" id="MPM53026.1"/>
    </source>
</evidence>
<comment type="caution">
    <text evidence="1">The sequence shown here is derived from an EMBL/GenBank/DDBJ whole genome shotgun (WGS) entry which is preliminary data.</text>
</comment>
<sequence length="229" mass="24997">MIPFAIATGNRASLGGRVPQVAPQSLTLRSGCLSLAFSLDPLFLRASRLPDLHLACASRLSSCALPRAFRFRLRQPASGFPSRSRLPGSACRTLTTAQLRRVHLLWCSCLCASLQFFSFVSSAASPLFALQLVSLKSSPRPISTAKLNALLRFHRRPINPVVYRGPYLFLVGTLFLRGASRLDAFSVYPFRTSLPCYAVGTTTVAPVVRPLRSSRTRSSSSHDSYAHDG</sequence>
<name>A0A645AJB3_9ZZZZ</name>
<gene>
    <name evidence="1" type="ORF">SDC9_99790</name>
</gene>